<proteinExistence type="predicted"/>
<evidence type="ECO:0000313" key="5">
    <source>
        <dbReference type="Proteomes" id="UP000027337"/>
    </source>
</evidence>
<feature type="coiled-coil region" evidence="2">
    <location>
        <begin position="73"/>
        <end position="100"/>
    </location>
</feature>
<dbReference type="SUPFAM" id="SSF47413">
    <property type="entry name" value="lambda repressor-like DNA-binding domains"/>
    <property type="match status" value="1"/>
</dbReference>
<dbReference type="CDD" id="cd00093">
    <property type="entry name" value="HTH_XRE"/>
    <property type="match status" value="1"/>
</dbReference>
<comment type="caution">
    <text evidence="4">The sequence shown here is derived from an EMBL/GenBank/DDBJ whole genome shotgun (WGS) entry which is preliminary data.</text>
</comment>
<name>A0A061SUB1_9RHOB</name>
<evidence type="ECO:0000256" key="1">
    <source>
        <dbReference type="ARBA" id="ARBA00023125"/>
    </source>
</evidence>
<dbReference type="PANTHER" id="PTHR46558">
    <property type="entry name" value="TRACRIPTIONAL REGULATORY PROTEIN-RELATED-RELATED"/>
    <property type="match status" value="1"/>
</dbReference>
<dbReference type="InterPro" id="IPR010982">
    <property type="entry name" value="Lambda_DNA-bd_dom_sf"/>
</dbReference>
<evidence type="ECO:0000259" key="3">
    <source>
        <dbReference type="PROSITE" id="PS50943"/>
    </source>
</evidence>
<keyword evidence="2" id="KW-0175">Coiled coil</keyword>
<dbReference type="Gene3D" id="1.10.260.40">
    <property type="entry name" value="lambda repressor-like DNA-binding domains"/>
    <property type="match status" value="1"/>
</dbReference>
<organism evidence="4 5">
    <name type="scientific">Sulfitobacter mediterraneus</name>
    <dbReference type="NCBI Taxonomy" id="83219"/>
    <lineage>
        <taxon>Bacteria</taxon>
        <taxon>Pseudomonadati</taxon>
        <taxon>Pseudomonadota</taxon>
        <taxon>Alphaproteobacteria</taxon>
        <taxon>Rhodobacterales</taxon>
        <taxon>Roseobacteraceae</taxon>
        <taxon>Sulfitobacter</taxon>
    </lineage>
</organism>
<keyword evidence="1" id="KW-0238">DNA-binding</keyword>
<keyword evidence="5" id="KW-1185">Reference proteome</keyword>
<dbReference type="eggNOG" id="COG1396">
    <property type="taxonomic scope" value="Bacteria"/>
</dbReference>
<dbReference type="SMART" id="SM00530">
    <property type="entry name" value="HTH_XRE"/>
    <property type="match status" value="1"/>
</dbReference>
<protein>
    <submittedName>
        <fullName evidence="4">Cro/Cl family transcriptional regulator</fullName>
    </submittedName>
</protein>
<evidence type="ECO:0000256" key="2">
    <source>
        <dbReference type="SAM" id="Coils"/>
    </source>
</evidence>
<dbReference type="GO" id="GO:0003677">
    <property type="term" value="F:DNA binding"/>
    <property type="evidence" value="ECO:0007669"/>
    <property type="project" value="UniProtKB-KW"/>
</dbReference>
<dbReference type="EMBL" id="JEMU01000007">
    <property type="protein sequence ID" value="KAJ03288.1"/>
    <property type="molecule type" value="Genomic_DNA"/>
</dbReference>
<accession>A0A061SUB1</accession>
<reference evidence="4 5" key="1">
    <citation type="journal article" date="2014" name="Genome Announc.">
        <title>Draft Genome Sequences of Two Isolates of the Roseobacter Group, Sulfitobacter sp. Strains 3SOLIMAR09 and 1FIGIMAR09, from Harbors of Mallorca Island (Mediterranean Sea).</title>
        <authorList>
            <person name="Mas-Llado M."/>
            <person name="Pina-Villalonga J.M."/>
            <person name="Brunet-Galmes I."/>
            <person name="Nogales B."/>
            <person name="Bosch R."/>
        </authorList>
    </citation>
    <scope>NUCLEOTIDE SEQUENCE [LARGE SCALE GENOMIC DNA]</scope>
    <source>
        <strain evidence="4 5">1FIGIMAR09</strain>
    </source>
</reference>
<dbReference type="AlphaFoldDB" id="A0A061SUB1"/>
<evidence type="ECO:0000313" key="4">
    <source>
        <dbReference type="EMBL" id="KAJ03288.1"/>
    </source>
</evidence>
<dbReference type="RefSeq" id="WP_051584120.1">
    <property type="nucleotide sequence ID" value="NZ_JEMU01000007.1"/>
</dbReference>
<feature type="domain" description="HTH cro/C1-type" evidence="3">
    <location>
        <begin position="13"/>
        <end position="67"/>
    </location>
</feature>
<sequence>MTEPVDTYVGKQIRAYRHAKGLTQQALADKVGVKFQQIQKYETGSNRVSASRLADICHALNLPITVFFPSEFHPEASEHLATLRAEKDALEQRLDGIRKLYVKFGELV</sequence>
<dbReference type="Proteomes" id="UP000027337">
    <property type="component" value="Unassembled WGS sequence"/>
</dbReference>
<dbReference type="InterPro" id="IPR001387">
    <property type="entry name" value="Cro/C1-type_HTH"/>
</dbReference>
<dbReference type="Pfam" id="PF01381">
    <property type="entry name" value="HTH_3"/>
    <property type="match status" value="1"/>
</dbReference>
<dbReference type="STRING" id="83219.PM02_10400"/>
<gene>
    <name evidence="4" type="ORF">PM02_10400</name>
</gene>
<dbReference type="PROSITE" id="PS50943">
    <property type="entry name" value="HTH_CROC1"/>
    <property type="match status" value="1"/>
</dbReference>
<dbReference type="PANTHER" id="PTHR46558:SF3">
    <property type="entry name" value="TRANSCRIPTIONAL REGULATOR"/>
    <property type="match status" value="1"/>
</dbReference>